<name>A0A6A6RIX3_9PLEO</name>
<dbReference type="PROSITE" id="PS50048">
    <property type="entry name" value="ZN2_CY6_FUNGAL_2"/>
    <property type="match status" value="1"/>
</dbReference>
<dbReference type="PROSITE" id="PS00463">
    <property type="entry name" value="ZN2_CY6_FUNGAL_1"/>
    <property type="match status" value="1"/>
</dbReference>
<organism evidence="6 7">
    <name type="scientific">Massarina eburnea CBS 473.64</name>
    <dbReference type="NCBI Taxonomy" id="1395130"/>
    <lineage>
        <taxon>Eukaryota</taxon>
        <taxon>Fungi</taxon>
        <taxon>Dikarya</taxon>
        <taxon>Ascomycota</taxon>
        <taxon>Pezizomycotina</taxon>
        <taxon>Dothideomycetes</taxon>
        <taxon>Pleosporomycetidae</taxon>
        <taxon>Pleosporales</taxon>
        <taxon>Massarineae</taxon>
        <taxon>Massarinaceae</taxon>
        <taxon>Massarina</taxon>
    </lineage>
</organism>
<evidence type="ECO:0000256" key="1">
    <source>
        <dbReference type="ARBA" id="ARBA00004123"/>
    </source>
</evidence>
<feature type="compositionally biased region" description="Low complexity" evidence="4">
    <location>
        <begin position="186"/>
        <end position="197"/>
    </location>
</feature>
<feature type="compositionally biased region" description="Low complexity" evidence="4">
    <location>
        <begin position="681"/>
        <end position="691"/>
    </location>
</feature>
<dbReference type="GO" id="GO:0003677">
    <property type="term" value="F:DNA binding"/>
    <property type="evidence" value="ECO:0007669"/>
    <property type="project" value="InterPro"/>
</dbReference>
<dbReference type="Pfam" id="PF04082">
    <property type="entry name" value="Fungal_trans"/>
    <property type="match status" value="1"/>
</dbReference>
<dbReference type="SUPFAM" id="SSF57701">
    <property type="entry name" value="Zn2/Cys6 DNA-binding domain"/>
    <property type="match status" value="1"/>
</dbReference>
<reference evidence="6" key="1">
    <citation type="journal article" date="2020" name="Stud. Mycol.">
        <title>101 Dothideomycetes genomes: a test case for predicting lifestyles and emergence of pathogens.</title>
        <authorList>
            <person name="Haridas S."/>
            <person name="Albert R."/>
            <person name="Binder M."/>
            <person name="Bloem J."/>
            <person name="Labutti K."/>
            <person name="Salamov A."/>
            <person name="Andreopoulos B."/>
            <person name="Baker S."/>
            <person name="Barry K."/>
            <person name="Bills G."/>
            <person name="Bluhm B."/>
            <person name="Cannon C."/>
            <person name="Castanera R."/>
            <person name="Culley D."/>
            <person name="Daum C."/>
            <person name="Ezra D."/>
            <person name="Gonzalez J."/>
            <person name="Henrissat B."/>
            <person name="Kuo A."/>
            <person name="Liang C."/>
            <person name="Lipzen A."/>
            <person name="Lutzoni F."/>
            <person name="Magnuson J."/>
            <person name="Mondo S."/>
            <person name="Nolan M."/>
            <person name="Ohm R."/>
            <person name="Pangilinan J."/>
            <person name="Park H.-J."/>
            <person name="Ramirez L."/>
            <person name="Alfaro M."/>
            <person name="Sun H."/>
            <person name="Tritt A."/>
            <person name="Yoshinaga Y."/>
            <person name="Zwiers L.-H."/>
            <person name="Turgeon B."/>
            <person name="Goodwin S."/>
            <person name="Spatafora J."/>
            <person name="Crous P."/>
            <person name="Grigoriev I."/>
        </authorList>
    </citation>
    <scope>NUCLEOTIDE SEQUENCE</scope>
    <source>
        <strain evidence="6">CBS 473.64</strain>
    </source>
</reference>
<dbReference type="InterPro" id="IPR050613">
    <property type="entry name" value="Sec_Metabolite_Reg"/>
</dbReference>
<feature type="domain" description="Zn(2)-C6 fungal-type" evidence="5">
    <location>
        <begin position="33"/>
        <end position="63"/>
    </location>
</feature>
<dbReference type="SMART" id="SM00066">
    <property type="entry name" value="GAL4"/>
    <property type="match status" value="1"/>
</dbReference>
<dbReference type="GO" id="GO:0008270">
    <property type="term" value="F:zinc ion binding"/>
    <property type="evidence" value="ECO:0007669"/>
    <property type="project" value="InterPro"/>
</dbReference>
<dbReference type="InterPro" id="IPR001138">
    <property type="entry name" value="Zn2Cys6_DnaBD"/>
</dbReference>
<proteinExistence type="predicted"/>
<feature type="region of interest" description="Disordered" evidence="4">
    <location>
        <begin position="672"/>
        <end position="691"/>
    </location>
</feature>
<evidence type="ECO:0000256" key="2">
    <source>
        <dbReference type="ARBA" id="ARBA00022723"/>
    </source>
</evidence>
<dbReference type="OrthoDB" id="2269373at2759"/>
<dbReference type="CDD" id="cd12148">
    <property type="entry name" value="fungal_TF_MHR"/>
    <property type="match status" value="1"/>
</dbReference>
<dbReference type="PANTHER" id="PTHR31001:SF85">
    <property type="entry name" value="ZN(II)2CYS6 TRANSCRIPTION FACTOR (EUROFUNG)"/>
    <property type="match status" value="1"/>
</dbReference>
<dbReference type="AlphaFoldDB" id="A0A6A6RIX3"/>
<keyword evidence="7" id="KW-1185">Reference proteome</keyword>
<protein>
    <recommendedName>
        <fullName evidence="5">Zn(2)-C6 fungal-type domain-containing protein</fullName>
    </recommendedName>
</protein>
<evidence type="ECO:0000256" key="3">
    <source>
        <dbReference type="ARBA" id="ARBA00023242"/>
    </source>
</evidence>
<dbReference type="Gene3D" id="4.10.240.10">
    <property type="entry name" value="Zn(2)-C6 fungal-type DNA-binding domain"/>
    <property type="match status" value="1"/>
</dbReference>
<dbReference type="GO" id="GO:0005634">
    <property type="term" value="C:nucleus"/>
    <property type="evidence" value="ECO:0007669"/>
    <property type="project" value="UniProtKB-SubCell"/>
</dbReference>
<evidence type="ECO:0000313" key="7">
    <source>
        <dbReference type="Proteomes" id="UP000799753"/>
    </source>
</evidence>
<dbReference type="Proteomes" id="UP000799753">
    <property type="component" value="Unassembled WGS sequence"/>
</dbReference>
<dbReference type="InterPro" id="IPR036864">
    <property type="entry name" value="Zn2-C6_fun-type_DNA-bd_sf"/>
</dbReference>
<gene>
    <name evidence="6" type="ORF">P280DRAFT_511938</name>
</gene>
<feature type="region of interest" description="Disordered" evidence="4">
    <location>
        <begin position="167"/>
        <end position="197"/>
    </location>
</feature>
<dbReference type="Pfam" id="PF00172">
    <property type="entry name" value="Zn_clus"/>
    <property type="match status" value="1"/>
</dbReference>
<dbReference type="EMBL" id="MU006832">
    <property type="protein sequence ID" value="KAF2634391.1"/>
    <property type="molecule type" value="Genomic_DNA"/>
</dbReference>
<dbReference type="GO" id="GO:0006351">
    <property type="term" value="P:DNA-templated transcription"/>
    <property type="evidence" value="ECO:0007669"/>
    <property type="project" value="InterPro"/>
</dbReference>
<evidence type="ECO:0000313" key="6">
    <source>
        <dbReference type="EMBL" id="KAF2634391.1"/>
    </source>
</evidence>
<comment type="subcellular location">
    <subcellularLocation>
        <location evidence="1">Nucleus</location>
    </subcellularLocation>
</comment>
<accession>A0A6A6RIX3</accession>
<feature type="region of interest" description="Disordered" evidence="4">
    <location>
        <begin position="1"/>
        <end position="25"/>
    </location>
</feature>
<keyword evidence="3" id="KW-0539">Nucleus</keyword>
<dbReference type="CDD" id="cd00067">
    <property type="entry name" value="GAL4"/>
    <property type="match status" value="1"/>
</dbReference>
<feature type="compositionally biased region" description="Polar residues" evidence="4">
    <location>
        <begin position="1"/>
        <end position="21"/>
    </location>
</feature>
<evidence type="ECO:0000259" key="5">
    <source>
        <dbReference type="PROSITE" id="PS50048"/>
    </source>
</evidence>
<sequence length="804" mass="88764">MAPSSTSSFPPSRLTPDTTPPAQHHHQIQKPFSCVLCAQRKVKCDKAPGGCSNCTKARVDCVYKAPAPPRRRRKGRRDVDVHARLRIYEDALRELGVEPEELVSRELEKQKKSLGVGKLGLAEDVLAAEGEGKTEGSKGVLVSGEGKSRYLENALWTSLKGEFRDSREILEDSDEEESERGGGGRTTPSSTTTLRPLHPQPWQIFKLWQTYLSNINPLLKVFHTPSVQQIISNASGNLDDIPKNVEALLFSIYNISIESLSDAECNAIMGESKIIIGHRFRAATKHALLAANFLKSSDFMVLQAFILFITSLQNYDARVIWILTGVATRIGQRIGLHRDPSTLDLPPFESEMRRRLWWQILLQDGFAEKLAGTGGTVVTTQVKRPSNVNDSDLVPGMKEPPKEHSGATEMMFFLIRIHLAGFLMKSAANKKSKSGPDFDGVWSKLSNHTASLCVKDQAIDDLETMYQNKFLKFCDSSVTWHSMCTFLVKAIIAMLRFIAHNPDTHGAGRESVPQPERDMLFRVAVSITSYQNHAYTTREMQGYLWHINSHFQWKGFIYILSELRYRTEDSDEVRNAWRQVQLVYDFHPNFSREAVRTALPVAVDSLALKAWGRFVEARGVPVEGEPVFIRVLRRRVERREMAAAKAAAAAAEAASATSSSISHKHGLALRDDAGLGPTALPSSSRSSATSIPSNPFVAVAFTTSTAAASFPSLTTTLAHPSSSSSFPATNPDPVQAFQWDPNFAASLDAPSSALDSQVLPNQTLLDPDQMNWANWDELVKDFEMDGGEVDGEGGGDGWLEGLAG</sequence>
<evidence type="ECO:0000256" key="4">
    <source>
        <dbReference type="SAM" id="MobiDB-lite"/>
    </source>
</evidence>
<keyword evidence="2" id="KW-0479">Metal-binding</keyword>
<dbReference type="InterPro" id="IPR007219">
    <property type="entry name" value="XnlR_reg_dom"/>
</dbReference>
<dbReference type="PANTHER" id="PTHR31001">
    <property type="entry name" value="UNCHARACTERIZED TRANSCRIPTIONAL REGULATORY PROTEIN"/>
    <property type="match status" value="1"/>
</dbReference>
<dbReference type="GO" id="GO:0000981">
    <property type="term" value="F:DNA-binding transcription factor activity, RNA polymerase II-specific"/>
    <property type="evidence" value="ECO:0007669"/>
    <property type="project" value="InterPro"/>
</dbReference>